<protein>
    <submittedName>
        <fullName evidence="3">Uncharacterized protein</fullName>
    </submittedName>
</protein>
<evidence type="ECO:0000313" key="4">
    <source>
        <dbReference type="Proteomes" id="UP000316213"/>
    </source>
</evidence>
<evidence type="ECO:0000256" key="1">
    <source>
        <dbReference type="SAM" id="MobiDB-lite"/>
    </source>
</evidence>
<feature type="chain" id="PRO_5023006216" evidence="2">
    <location>
        <begin position="31"/>
        <end position="108"/>
    </location>
</feature>
<dbReference type="OrthoDB" id="9846506at2"/>
<name>A0A5C6AUF3_9BACT</name>
<keyword evidence="4" id="KW-1185">Reference proteome</keyword>
<sequence precursor="true">MRQQNQKIQLLYLFLALGCAVVLFVGCDDAVTDGKVETNNGQVQTEYTDQIEEDLVTDSETLSDEIQGTDQELDADPNRQDAQNYLDESDSSASSEGAENEGSSGLLI</sequence>
<gene>
    <name evidence="3" type="ORF">Pla100_02900</name>
</gene>
<feature type="region of interest" description="Disordered" evidence="1">
    <location>
        <begin position="62"/>
        <end position="108"/>
    </location>
</feature>
<dbReference type="EMBL" id="SJPM01000001">
    <property type="protein sequence ID" value="TWU03370.1"/>
    <property type="molecule type" value="Genomic_DNA"/>
</dbReference>
<feature type="signal peptide" evidence="2">
    <location>
        <begin position="1"/>
        <end position="30"/>
    </location>
</feature>
<reference evidence="3 4" key="1">
    <citation type="submission" date="2019-02" db="EMBL/GenBank/DDBJ databases">
        <title>Deep-cultivation of Planctomycetes and their phenomic and genomic characterization uncovers novel biology.</title>
        <authorList>
            <person name="Wiegand S."/>
            <person name="Jogler M."/>
            <person name="Boedeker C."/>
            <person name="Pinto D."/>
            <person name="Vollmers J."/>
            <person name="Rivas-Marin E."/>
            <person name="Kohn T."/>
            <person name="Peeters S.H."/>
            <person name="Heuer A."/>
            <person name="Rast P."/>
            <person name="Oberbeckmann S."/>
            <person name="Bunk B."/>
            <person name="Jeske O."/>
            <person name="Meyerdierks A."/>
            <person name="Storesund J.E."/>
            <person name="Kallscheuer N."/>
            <person name="Luecker S."/>
            <person name="Lage O.M."/>
            <person name="Pohl T."/>
            <person name="Merkel B.J."/>
            <person name="Hornburger P."/>
            <person name="Mueller R.-W."/>
            <person name="Bruemmer F."/>
            <person name="Labrenz M."/>
            <person name="Spormann A.M."/>
            <person name="Op Den Camp H."/>
            <person name="Overmann J."/>
            <person name="Amann R."/>
            <person name="Jetten M.S.M."/>
            <person name="Mascher T."/>
            <person name="Medema M.H."/>
            <person name="Devos D.P."/>
            <person name="Kaster A.-K."/>
            <person name="Ovreas L."/>
            <person name="Rohde M."/>
            <person name="Galperin M.Y."/>
            <person name="Jogler C."/>
        </authorList>
    </citation>
    <scope>NUCLEOTIDE SEQUENCE [LARGE SCALE GENOMIC DNA]</scope>
    <source>
        <strain evidence="3 4">Pla100</strain>
    </source>
</reference>
<keyword evidence="2" id="KW-0732">Signal</keyword>
<dbReference type="Proteomes" id="UP000316213">
    <property type="component" value="Unassembled WGS sequence"/>
</dbReference>
<evidence type="ECO:0000313" key="3">
    <source>
        <dbReference type="EMBL" id="TWU03370.1"/>
    </source>
</evidence>
<dbReference type="PROSITE" id="PS51257">
    <property type="entry name" value="PROKAR_LIPOPROTEIN"/>
    <property type="match status" value="1"/>
</dbReference>
<dbReference type="AlphaFoldDB" id="A0A5C6AUF3"/>
<accession>A0A5C6AUF3</accession>
<feature type="compositionally biased region" description="Low complexity" evidence="1">
    <location>
        <begin position="91"/>
        <end position="108"/>
    </location>
</feature>
<proteinExistence type="predicted"/>
<evidence type="ECO:0000256" key="2">
    <source>
        <dbReference type="SAM" id="SignalP"/>
    </source>
</evidence>
<organism evidence="3 4">
    <name type="scientific">Neorhodopirellula pilleata</name>
    <dbReference type="NCBI Taxonomy" id="2714738"/>
    <lineage>
        <taxon>Bacteria</taxon>
        <taxon>Pseudomonadati</taxon>
        <taxon>Planctomycetota</taxon>
        <taxon>Planctomycetia</taxon>
        <taxon>Pirellulales</taxon>
        <taxon>Pirellulaceae</taxon>
        <taxon>Neorhodopirellula</taxon>
    </lineage>
</organism>
<dbReference type="RefSeq" id="WP_146575909.1">
    <property type="nucleotide sequence ID" value="NZ_SJPM01000001.1"/>
</dbReference>
<comment type="caution">
    <text evidence="3">The sequence shown here is derived from an EMBL/GenBank/DDBJ whole genome shotgun (WGS) entry which is preliminary data.</text>
</comment>